<name>A0ABV2BS78_9GAMM</name>
<dbReference type="Gene3D" id="3.40.630.30">
    <property type="match status" value="1"/>
</dbReference>
<dbReference type="InterPro" id="IPR000182">
    <property type="entry name" value="GNAT_dom"/>
</dbReference>
<organism evidence="1 2">
    <name type="scientific">Aliikangiella maris</name>
    <dbReference type="NCBI Taxonomy" id="3162458"/>
    <lineage>
        <taxon>Bacteria</taxon>
        <taxon>Pseudomonadati</taxon>
        <taxon>Pseudomonadota</taxon>
        <taxon>Gammaproteobacteria</taxon>
        <taxon>Oceanospirillales</taxon>
        <taxon>Pleioneaceae</taxon>
        <taxon>Aliikangiella</taxon>
    </lineage>
</organism>
<dbReference type="InterPro" id="IPR016181">
    <property type="entry name" value="Acyl_CoA_acyltransferase"/>
</dbReference>
<dbReference type="EMBL" id="JBEVCJ010000005">
    <property type="protein sequence ID" value="MET1254805.1"/>
    <property type="molecule type" value="Genomic_DNA"/>
</dbReference>
<gene>
    <name evidence="1" type="ORF">ABVT43_06690</name>
</gene>
<reference evidence="1 2" key="1">
    <citation type="submission" date="2024-06" db="EMBL/GenBank/DDBJ databases">
        <authorList>
            <person name="Li F."/>
        </authorList>
    </citation>
    <scope>NUCLEOTIDE SEQUENCE [LARGE SCALE GENOMIC DNA]</scope>
    <source>
        <strain evidence="1 2">GXAS 311</strain>
    </source>
</reference>
<keyword evidence="2" id="KW-1185">Reference proteome</keyword>
<evidence type="ECO:0000313" key="1">
    <source>
        <dbReference type="EMBL" id="MET1254805.1"/>
    </source>
</evidence>
<dbReference type="Proteomes" id="UP001548189">
    <property type="component" value="Unassembled WGS sequence"/>
</dbReference>
<comment type="caution">
    <text evidence="1">The sequence shown here is derived from an EMBL/GenBank/DDBJ whole genome shotgun (WGS) entry which is preliminary data.</text>
</comment>
<proteinExistence type="predicted"/>
<evidence type="ECO:0000313" key="2">
    <source>
        <dbReference type="Proteomes" id="UP001548189"/>
    </source>
</evidence>
<accession>A0ABV2BS78</accession>
<dbReference type="PANTHER" id="PTHR43233">
    <property type="entry name" value="FAMILY N-ACETYLTRANSFERASE, PUTATIVE (AFU_ORTHOLOGUE AFUA_6G03350)-RELATED"/>
    <property type="match status" value="1"/>
</dbReference>
<dbReference type="SUPFAM" id="SSF55729">
    <property type="entry name" value="Acyl-CoA N-acyltransferases (Nat)"/>
    <property type="match status" value="1"/>
</dbReference>
<dbReference type="CDD" id="cd04301">
    <property type="entry name" value="NAT_SF"/>
    <property type="match status" value="1"/>
</dbReference>
<dbReference type="Pfam" id="PF13673">
    <property type="entry name" value="Acetyltransf_10"/>
    <property type="match status" value="1"/>
</dbReference>
<dbReference type="PANTHER" id="PTHR43233:SF1">
    <property type="entry name" value="FAMILY N-ACETYLTRANSFERASE, PUTATIVE (AFU_ORTHOLOGUE AFUA_6G03350)-RELATED"/>
    <property type="match status" value="1"/>
</dbReference>
<protein>
    <submittedName>
        <fullName evidence="1">GNAT family N-acetyltransferase</fullName>
    </submittedName>
</protein>
<sequence>MTINAKLNRLIIKHLPPTPQEFVELRDAAGWGKVSLEMATQSLQHSLFHVTVRLSVELQSKSQSMAHDANNESLIAMGRVIGDGFLFFYIQDIVVAPNYQGQGLGHIVMTEIEDYLQVAAKPGATIGLFSAQGKENFYARYGYQKREGNSLGLGMCRFVSI</sequence>
<dbReference type="InterPro" id="IPR053144">
    <property type="entry name" value="Acetyltransferase_Butenolide"/>
</dbReference>
<dbReference type="PROSITE" id="PS51186">
    <property type="entry name" value="GNAT"/>
    <property type="match status" value="1"/>
</dbReference>